<dbReference type="RefSeq" id="WP_163948522.1">
    <property type="nucleotide sequence ID" value="NZ_JAAFZH010000004.1"/>
</dbReference>
<protein>
    <recommendedName>
        <fullName evidence="1">HTH cro/C1-type domain-containing protein</fullName>
    </recommendedName>
</protein>
<proteinExistence type="predicted"/>
<evidence type="ECO:0000259" key="1">
    <source>
        <dbReference type="PROSITE" id="PS50943"/>
    </source>
</evidence>
<dbReference type="InterPro" id="IPR001387">
    <property type="entry name" value="Cro/C1-type_HTH"/>
</dbReference>
<sequence length="73" mass="8284">MTMQHGSNPPIAQAVKLYEAKLGFKIKTDKEFYTKIAINPKRFGLLIKGRLVPTIDELKRVATIFNIPITELL</sequence>
<evidence type="ECO:0000313" key="2">
    <source>
        <dbReference type="EMBL" id="NDU95803.1"/>
    </source>
</evidence>
<accession>A0A6L9LAG8</accession>
<gene>
    <name evidence="2" type="ORF">GK108_13045</name>
</gene>
<keyword evidence="3" id="KW-1185">Reference proteome</keyword>
<name>A0A6L9LAG8_9BACT</name>
<evidence type="ECO:0000313" key="3">
    <source>
        <dbReference type="Proteomes" id="UP000474175"/>
    </source>
</evidence>
<dbReference type="Proteomes" id="UP000474175">
    <property type="component" value="Unassembled WGS sequence"/>
</dbReference>
<reference evidence="2 3" key="1">
    <citation type="submission" date="2020-02" db="EMBL/GenBank/DDBJ databases">
        <title>Draft genome sequence of two Spirosoma agri KCTC 52727 and Spirosoma terrae KCTC 52035.</title>
        <authorList>
            <person name="Rojas J."/>
            <person name="Ambika Manirajan B."/>
            <person name="Suarez C."/>
            <person name="Ratering S."/>
            <person name="Schnell S."/>
        </authorList>
    </citation>
    <scope>NUCLEOTIDE SEQUENCE [LARGE SCALE GENOMIC DNA]</scope>
    <source>
        <strain evidence="2 3">KCTC 52035</strain>
    </source>
</reference>
<dbReference type="AlphaFoldDB" id="A0A6L9LAG8"/>
<organism evidence="2 3">
    <name type="scientific">Spirosoma terrae</name>
    <dbReference type="NCBI Taxonomy" id="1968276"/>
    <lineage>
        <taxon>Bacteria</taxon>
        <taxon>Pseudomonadati</taxon>
        <taxon>Bacteroidota</taxon>
        <taxon>Cytophagia</taxon>
        <taxon>Cytophagales</taxon>
        <taxon>Cytophagaceae</taxon>
        <taxon>Spirosoma</taxon>
    </lineage>
</organism>
<feature type="domain" description="HTH cro/C1-type" evidence="1">
    <location>
        <begin position="48"/>
        <end position="72"/>
    </location>
</feature>
<dbReference type="PROSITE" id="PS50943">
    <property type="entry name" value="HTH_CROC1"/>
    <property type="match status" value="1"/>
</dbReference>
<dbReference type="EMBL" id="JAAFZH010000004">
    <property type="protein sequence ID" value="NDU95803.1"/>
    <property type="molecule type" value="Genomic_DNA"/>
</dbReference>
<comment type="caution">
    <text evidence="2">The sequence shown here is derived from an EMBL/GenBank/DDBJ whole genome shotgun (WGS) entry which is preliminary data.</text>
</comment>